<gene>
    <name evidence="2" type="ORF">HPS54_11510</name>
</gene>
<organism evidence="2 3">
    <name type="scientific">Xylanibacter caecicola</name>
    <dbReference type="NCBI Taxonomy" id="2736294"/>
    <lineage>
        <taxon>Bacteria</taxon>
        <taxon>Pseudomonadati</taxon>
        <taxon>Bacteroidota</taxon>
        <taxon>Bacteroidia</taxon>
        <taxon>Bacteroidales</taxon>
        <taxon>Prevotellaceae</taxon>
        <taxon>Xylanibacter</taxon>
    </lineage>
</organism>
<evidence type="ECO:0000256" key="1">
    <source>
        <dbReference type="SAM" id="Phobius"/>
    </source>
</evidence>
<keyword evidence="1" id="KW-1133">Transmembrane helix</keyword>
<keyword evidence="1" id="KW-0472">Membrane</keyword>
<evidence type="ECO:0000313" key="3">
    <source>
        <dbReference type="Proteomes" id="UP000820977"/>
    </source>
</evidence>
<keyword evidence="3" id="KW-1185">Reference proteome</keyword>
<comment type="caution">
    <text evidence="2">The sequence shown here is derived from an EMBL/GenBank/DDBJ whole genome shotgun (WGS) entry which is preliminary data.</text>
</comment>
<accession>A0ABX2B3S0</accession>
<evidence type="ECO:0008006" key="4">
    <source>
        <dbReference type="Google" id="ProtNLM"/>
    </source>
</evidence>
<sequence length="64" mass="7580">MMVFVAWFTGFILTIRIVCEIGCLHVPVRKRLVFMTLLPVTSWAGVLFYYLFARDRMARWLAPR</sequence>
<name>A0ABX2B3S0_9BACT</name>
<evidence type="ECO:0000313" key="2">
    <source>
        <dbReference type="EMBL" id="NPE26127.1"/>
    </source>
</evidence>
<proteinExistence type="predicted"/>
<dbReference type="Proteomes" id="UP000820977">
    <property type="component" value="Unassembled WGS sequence"/>
</dbReference>
<feature type="transmembrane region" description="Helical" evidence="1">
    <location>
        <begin position="33"/>
        <end position="52"/>
    </location>
</feature>
<reference evidence="2 3" key="1">
    <citation type="submission" date="2020-05" db="EMBL/GenBank/DDBJ databases">
        <title>Distinct polysaccharide utilization as determinants for interspecies competition between intestinal Prevotella spp.</title>
        <authorList>
            <person name="Galvez E.J.C."/>
            <person name="Iljazovic A."/>
            <person name="Strowig T."/>
        </authorList>
    </citation>
    <scope>NUCLEOTIDE SEQUENCE [LARGE SCALE GENOMIC DNA]</scope>
    <source>
        <strain evidence="2 3">PCHR</strain>
    </source>
</reference>
<keyword evidence="1" id="KW-0812">Transmembrane</keyword>
<dbReference type="EMBL" id="JABKKJ010000029">
    <property type="protein sequence ID" value="NPE26127.1"/>
    <property type="molecule type" value="Genomic_DNA"/>
</dbReference>
<protein>
    <recommendedName>
        <fullName evidence="4">Cardiolipin synthase N-terminal domain-containing protein</fullName>
    </recommendedName>
</protein>
<dbReference type="RefSeq" id="WP_172345593.1">
    <property type="nucleotide sequence ID" value="NZ_CASYYZ010000062.1"/>
</dbReference>